<comment type="caution">
    <text evidence="1">The sequence shown here is derived from an EMBL/GenBank/DDBJ whole genome shotgun (WGS) entry which is preliminary data.</text>
</comment>
<accession>A0A507DT57</accession>
<proteinExistence type="predicted"/>
<reference evidence="1 2" key="1">
    <citation type="journal article" date="2019" name="Sci. Rep.">
        <title>Comparative genomics of chytrid fungi reveal insights into the obligate biotrophic and pathogenic lifestyle of Synchytrium endobioticum.</title>
        <authorList>
            <person name="van de Vossenberg B.T.L.H."/>
            <person name="Warris S."/>
            <person name="Nguyen H.D.T."/>
            <person name="van Gent-Pelzer M.P.E."/>
            <person name="Joly D.L."/>
            <person name="van de Geest H.C."/>
            <person name="Bonants P.J.M."/>
            <person name="Smith D.S."/>
            <person name="Levesque C.A."/>
            <person name="van der Lee T.A.J."/>
        </authorList>
    </citation>
    <scope>NUCLEOTIDE SEQUENCE [LARGE SCALE GENOMIC DNA]</scope>
    <source>
        <strain evidence="1 2">MB42</strain>
    </source>
</reference>
<evidence type="ECO:0000313" key="1">
    <source>
        <dbReference type="EMBL" id="TPX54452.1"/>
    </source>
</evidence>
<dbReference type="Gene3D" id="2.130.10.10">
    <property type="entry name" value="YVTN repeat-like/Quinoprotein amine dehydrogenase"/>
    <property type="match status" value="1"/>
</dbReference>
<dbReference type="STRING" id="286115.A0A507DT57"/>
<sequence>MLPVHRNTIDPAAPISSIRPTHHATTSAASATYMQRLVQVTTQSCREDISTVSFSPFTDTQDLLAYGTKSGLTILLQSRVVDVAFSRQTRRDGDSYHIVIASCAEDDKIRIHTFDETPKTTVLPASHAGPINSIAWVYVDTLKVADDDGTEGTFSDCVASVSDDETLRITSPTKAIEHELYPLSAPGTSVISQAPSTSRNNAASSYLYVCEARGTIRIMHVKTRSWLCSFIVDQGSEYAGLRGLDVYCDEQIFAAATSTRYYLWTALPTTSLQQQTISPSTAVSFTHALHLPLRSGPTKTCIGDHHVAHSARSYLVRFAKTKIGGCRFAMIFDGGVRVCHATSALSKTLSLPPKLKSNFALKTISWHARSNIIVGCCGSELVFWDS</sequence>
<dbReference type="VEuPathDB" id="FungiDB:SeMB42_g00256"/>
<dbReference type="PANTHER" id="PTHR22806:SF0">
    <property type="entry name" value="NUCLEOPORIN NUP37"/>
    <property type="match status" value="1"/>
</dbReference>
<dbReference type="PANTHER" id="PTHR22806">
    <property type="entry name" value="NUCLEOPORIN NUP37 P37 -RELATED"/>
    <property type="match status" value="1"/>
</dbReference>
<gene>
    <name evidence="1" type="ORF">SeMB42_g00256</name>
</gene>
<dbReference type="InterPro" id="IPR037626">
    <property type="entry name" value="NUP37"/>
</dbReference>
<dbReference type="SUPFAM" id="SSF50978">
    <property type="entry name" value="WD40 repeat-like"/>
    <property type="match status" value="1"/>
</dbReference>
<dbReference type="GO" id="GO:0031080">
    <property type="term" value="C:nuclear pore outer ring"/>
    <property type="evidence" value="ECO:0007669"/>
    <property type="project" value="InterPro"/>
</dbReference>
<name>A0A507DT57_9FUNG</name>
<dbReference type="AlphaFoldDB" id="A0A507DT57"/>
<dbReference type="InterPro" id="IPR015943">
    <property type="entry name" value="WD40/YVTN_repeat-like_dom_sf"/>
</dbReference>
<evidence type="ECO:0000313" key="2">
    <source>
        <dbReference type="Proteomes" id="UP000317494"/>
    </source>
</evidence>
<keyword evidence="2" id="KW-1185">Reference proteome</keyword>
<dbReference type="EMBL" id="QEAN01000005">
    <property type="protein sequence ID" value="TPX54452.1"/>
    <property type="molecule type" value="Genomic_DNA"/>
</dbReference>
<organism evidence="1 2">
    <name type="scientific">Synchytrium endobioticum</name>
    <dbReference type="NCBI Taxonomy" id="286115"/>
    <lineage>
        <taxon>Eukaryota</taxon>
        <taxon>Fungi</taxon>
        <taxon>Fungi incertae sedis</taxon>
        <taxon>Chytridiomycota</taxon>
        <taxon>Chytridiomycota incertae sedis</taxon>
        <taxon>Chytridiomycetes</taxon>
        <taxon>Synchytriales</taxon>
        <taxon>Synchytriaceae</taxon>
        <taxon>Synchytrium</taxon>
    </lineage>
</organism>
<dbReference type="Proteomes" id="UP000317494">
    <property type="component" value="Unassembled WGS sequence"/>
</dbReference>
<dbReference type="InterPro" id="IPR036322">
    <property type="entry name" value="WD40_repeat_dom_sf"/>
</dbReference>
<protein>
    <submittedName>
        <fullName evidence="1">Uncharacterized protein</fullName>
    </submittedName>
</protein>